<proteinExistence type="predicted"/>
<evidence type="ECO:0000313" key="3">
    <source>
        <dbReference type="Proteomes" id="UP000620327"/>
    </source>
</evidence>
<dbReference type="AlphaFoldDB" id="A0A923MER0"/>
<organism evidence="2 3">
    <name type="scientific">Dysosmobacter segnis</name>
    <dbReference type="NCBI Taxonomy" id="2763042"/>
    <lineage>
        <taxon>Bacteria</taxon>
        <taxon>Bacillati</taxon>
        <taxon>Bacillota</taxon>
        <taxon>Clostridia</taxon>
        <taxon>Eubacteriales</taxon>
        <taxon>Oscillospiraceae</taxon>
        <taxon>Dysosmobacter</taxon>
    </lineage>
</organism>
<feature type="region of interest" description="Disordered" evidence="1">
    <location>
        <begin position="134"/>
        <end position="157"/>
    </location>
</feature>
<reference evidence="2" key="1">
    <citation type="submission" date="2020-08" db="EMBL/GenBank/DDBJ databases">
        <title>Genome public.</title>
        <authorList>
            <person name="Liu C."/>
            <person name="Sun Q."/>
        </authorList>
    </citation>
    <scope>NUCLEOTIDE SEQUENCE</scope>
    <source>
        <strain evidence="2">BX15</strain>
    </source>
</reference>
<dbReference type="EMBL" id="JACOQI010000001">
    <property type="protein sequence ID" value="MBC5768751.1"/>
    <property type="molecule type" value="Genomic_DNA"/>
</dbReference>
<evidence type="ECO:0008006" key="4">
    <source>
        <dbReference type="Google" id="ProtNLM"/>
    </source>
</evidence>
<feature type="region of interest" description="Disordered" evidence="1">
    <location>
        <begin position="49"/>
        <end position="92"/>
    </location>
</feature>
<keyword evidence="3" id="KW-1185">Reference proteome</keyword>
<comment type="caution">
    <text evidence="2">The sequence shown here is derived from an EMBL/GenBank/DDBJ whole genome shotgun (WGS) entry which is preliminary data.</text>
</comment>
<dbReference type="RefSeq" id="WP_187013174.1">
    <property type="nucleotide sequence ID" value="NZ_JACOQI010000001.1"/>
</dbReference>
<accession>A0A923MER0</accession>
<evidence type="ECO:0000313" key="2">
    <source>
        <dbReference type="EMBL" id="MBC5768751.1"/>
    </source>
</evidence>
<protein>
    <recommendedName>
        <fullName evidence="4">Rho termination factor N-terminal domain-containing protein</fullName>
    </recommendedName>
</protein>
<gene>
    <name evidence="2" type="ORF">H8Z83_00085</name>
</gene>
<dbReference type="Proteomes" id="UP000620327">
    <property type="component" value="Unassembled WGS sequence"/>
</dbReference>
<name>A0A923MER0_9FIRM</name>
<feature type="compositionally biased region" description="Acidic residues" evidence="1">
    <location>
        <begin position="134"/>
        <end position="145"/>
    </location>
</feature>
<evidence type="ECO:0000256" key="1">
    <source>
        <dbReference type="SAM" id="MobiDB-lite"/>
    </source>
</evidence>
<sequence>MTKIEIICGTYGYRPDGSKHPIPIDRGGICEVSEEEAQRLFALCVARPATETPSPAVATPPVGEDGSGAGADPSNGDEGAEDAESAHLDPEQLKTLTNAKLTELAKEMGIDTAKLKTKAQLIAAITDVPLEDAIAEDDDGVDDGEAPPVLTPEAPVV</sequence>